<dbReference type="RefSeq" id="XP_015892345.3">
    <property type="nucleotide sequence ID" value="XM_016036859.4"/>
</dbReference>
<dbReference type="PANTHER" id="PTHR46388">
    <property type="entry name" value="NHL REPEAT-CONTAINING PROTEIN 2"/>
    <property type="match status" value="1"/>
</dbReference>
<protein>
    <submittedName>
        <fullName evidence="2">Uncharacterized protein LOC107426629 isoform X1</fullName>
    </submittedName>
</protein>
<dbReference type="PANTHER" id="PTHR46388:SF3">
    <property type="entry name" value="DUF1618 DOMAIN-CONTAINING PROTEIN"/>
    <property type="match status" value="1"/>
</dbReference>
<dbReference type="InterPro" id="IPR011042">
    <property type="entry name" value="6-blade_b-propeller_TolB-like"/>
</dbReference>
<reference evidence="2" key="1">
    <citation type="submission" date="2025-08" db="UniProtKB">
        <authorList>
            <consortium name="RefSeq"/>
        </authorList>
    </citation>
    <scope>IDENTIFICATION</scope>
    <source>
        <tissue evidence="2">Seedling</tissue>
    </source>
</reference>
<dbReference type="GeneID" id="107426629"/>
<organism evidence="1 2">
    <name type="scientific">Ziziphus jujuba</name>
    <name type="common">Chinese jujube</name>
    <name type="synonym">Ziziphus sativa</name>
    <dbReference type="NCBI Taxonomy" id="326968"/>
    <lineage>
        <taxon>Eukaryota</taxon>
        <taxon>Viridiplantae</taxon>
        <taxon>Streptophyta</taxon>
        <taxon>Embryophyta</taxon>
        <taxon>Tracheophyta</taxon>
        <taxon>Spermatophyta</taxon>
        <taxon>Magnoliopsida</taxon>
        <taxon>eudicotyledons</taxon>
        <taxon>Gunneridae</taxon>
        <taxon>Pentapetalae</taxon>
        <taxon>rosids</taxon>
        <taxon>fabids</taxon>
        <taxon>Rosales</taxon>
        <taxon>Rhamnaceae</taxon>
        <taxon>Paliureae</taxon>
        <taxon>Ziziphus</taxon>
    </lineage>
</organism>
<dbReference type="Proteomes" id="UP001652623">
    <property type="component" value="Chromosome 9"/>
</dbReference>
<dbReference type="KEGG" id="zju:107426629"/>
<dbReference type="FunCoup" id="A0A6P4B1Y1">
    <property type="interactions" value="1641"/>
</dbReference>
<gene>
    <name evidence="2" type="primary">LOC107426629</name>
</gene>
<keyword evidence="1" id="KW-1185">Reference proteome</keyword>
<dbReference type="AlphaFoldDB" id="A0A6P4B1Y1"/>
<proteinExistence type="predicted"/>
<accession>A0A6P4B1Y1</accession>
<evidence type="ECO:0000313" key="1">
    <source>
        <dbReference type="Proteomes" id="UP001652623"/>
    </source>
</evidence>
<sequence>MALRYRRLRETSRLFLSQRIFSGDDCQQCRPVTKLQVLTKIPQSHAGEKINTRMLRNAFHHQRFSTASEVQNESTPESDFVSFIKSTVDELEGPSHCWLTKFGRYKSFPERDGTFLVLAGQFLETTGCEPIVTFEKVKLLQQRFPQLYVIGFQPGSAISSSADRSDLIQLMVKEYITFPILLSSKNFSELANGICYILFKDFKSPVFFHDNGLDLQVLNKALEELNVQQNGNSKPPNNSKNTSLKQAEIIRESYMSSLQNFLFHFPGCVSGDEDGNRLFISDSNHHRIIIINGSGKILDCIGSSPGFEDGEFESAKFVRPAASFYHAAEDCLYFVDSENHAIRRADMERRVVETLCPASNTNKKNFQFWTWIMDKLGFGSNYDAKSVAVDVQSLLFPWHLIKSVDDSLLVIDRRFDTLWTIDLASGKVKEIIKGFPKILEICEQQLLEKVSLLKQIPQHWLQHQVAAICSPSELPYVGFMSSFTTLQNDLIICDMAGQRILKLSGESRDPSNFQFSNFGILGLPYWVSSSLEKVYTVIDGLQGTQIDHFQCFSLLPGKVDVQLNVDIPADTELVEQLQEGCIWRQARGAATEISGVEEAAESLEKVGVSQQWYDELDNLAFSTPDVDLALEDNKTTSDASFRDDRIRISSSVNTSPGTSEVIVNAVLYLKLRKESDIPEDDREKCAERIVDILSPQKSGKMARDSCIQYLLKTMRDLRDVIFTKPLHVRIKLDCLDHPKADNLKDIILTESSIEVNVSL</sequence>
<evidence type="ECO:0000313" key="2">
    <source>
        <dbReference type="RefSeq" id="XP_015892345.3"/>
    </source>
</evidence>
<name>A0A6P4B1Y1_ZIZJJ</name>
<dbReference type="SUPFAM" id="SSF63825">
    <property type="entry name" value="YWTD domain"/>
    <property type="match status" value="1"/>
</dbReference>
<dbReference type="FunFam" id="2.120.10.30:FF:000108">
    <property type="entry name" value="NHL domain-containing protein"/>
    <property type="match status" value="1"/>
</dbReference>
<dbReference type="InParanoid" id="A0A6P4B1Y1"/>
<dbReference type="Gene3D" id="2.120.10.30">
    <property type="entry name" value="TolB, C-terminal domain"/>
    <property type="match status" value="1"/>
</dbReference>